<evidence type="ECO:0000313" key="1">
    <source>
        <dbReference type="EMBL" id="EEF62349.1"/>
    </source>
</evidence>
<dbReference type="InterPro" id="IPR053169">
    <property type="entry name" value="MUG_Protein"/>
</dbReference>
<gene>
    <name evidence="1" type="ORF">Cflav_PD4984</name>
</gene>
<dbReference type="PANTHER" id="PTHR47791">
    <property type="entry name" value="MEIOTICALLY UP-REGULATED GENE 191 PROTEIN"/>
    <property type="match status" value="1"/>
</dbReference>
<dbReference type="InterPro" id="IPR005198">
    <property type="entry name" value="Glyco_hydro_76"/>
</dbReference>
<dbReference type="Proteomes" id="UP000003688">
    <property type="component" value="Unassembled WGS sequence"/>
</dbReference>
<dbReference type="AlphaFoldDB" id="B9XD03"/>
<reference evidence="1 2" key="1">
    <citation type="journal article" date="2011" name="J. Bacteriol.">
        <title>Genome sequence of 'Pedosphaera parvula' Ellin514, an aerobic Verrucomicrobial isolate from pasture soil.</title>
        <authorList>
            <person name="Kant R."/>
            <person name="van Passel M.W."/>
            <person name="Sangwan P."/>
            <person name="Palva A."/>
            <person name="Lucas S."/>
            <person name="Copeland A."/>
            <person name="Lapidus A."/>
            <person name="Glavina Del Rio T."/>
            <person name="Dalin E."/>
            <person name="Tice H."/>
            <person name="Bruce D."/>
            <person name="Goodwin L."/>
            <person name="Pitluck S."/>
            <person name="Chertkov O."/>
            <person name="Larimer F.W."/>
            <person name="Land M.L."/>
            <person name="Hauser L."/>
            <person name="Brettin T.S."/>
            <person name="Detter J.C."/>
            <person name="Han S."/>
            <person name="de Vos W.M."/>
            <person name="Janssen P.H."/>
            <person name="Smidt H."/>
        </authorList>
    </citation>
    <scope>NUCLEOTIDE SEQUENCE [LARGE SCALE GENOMIC DNA]</scope>
    <source>
        <strain evidence="1 2">Ellin514</strain>
    </source>
</reference>
<dbReference type="InterPro" id="IPR008928">
    <property type="entry name" value="6-hairpin_glycosidase_sf"/>
</dbReference>
<dbReference type="PANTHER" id="PTHR47791:SF1">
    <property type="entry name" value="ENDO MANNANASE, GH76 FAMILY (EUROFUNG)"/>
    <property type="match status" value="1"/>
</dbReference>
<comment type="caution">
    <text evidence="1">The sequence shown here is derived from an EMBL/GenBank/DDBJ whole genome shotgun (WGS) entry which is preliminary data.</text>
</comment>
<accession>B9XD03</accession>
<name>B9XD03_PEDPL</name>
<dbReference type="GO" id="GO:0016787">
    <property type="term" value="F:hydrolase activity"/>
    <property type="evidence" value="ECO:0007669"/>
    <property type="project" value="UniProtKB-KW"/>
</dbReference>
<dbReference type="Pfam" id="PF03663">
    <property type="entry name" value="Glyco_hydro_76"/>
    <property type="match status" value="1"/>
</dbReference>
<dbReference type="OrthoDB" id="6387072at2"/>
<dbReference type="EMBL" id="ABOX02000005">
    <property type="protein sequence ID" value="EEF62349.1"/>
    <property type="molecule type" value="Genomic_DNA"/>
</dbReference>
<dbReference type="RefSeq" id="WP_007413701.1">
    <property type="nucleotide sequence ID" value="NZ_ABOX02000005.1"/>
</dbReference>
<keyword evidence="2" id="KW-1185">Reference proteome</keyword>
<evidence type="ECO:0000313" key="2">
    <source>
        <dbReference type="Proteomes" id="UP000003688"/>
    </source>
</evidence>
<organism evidence="1 2">
    <name type="scientific">Pedosphaera parvula (strain Ellin514)</name>
    <dbReference type="NCBI Taxonomy" id="320771"/>
    <lineage>
        <taxon>Bacteria</taxon>
        <taxon>Pseudomonadati</taxon>
        <taxon>Verrucomicrobiota</taxon>
        <taxon>Pedosphaerae</taxon>
        <taxon>Pedosphaerales</taxon>
        <taxon>Pedosphaeraceae</taxon>
        <taxon>Pedosphaera</taxon>
    </lineage>
</organism>
<protein>
    <submittedName>
        <fullName evidence="1">Glycoside hydrolase family 76</fullName>
    </submittedName>
</protein>
<dbReference type="SUPFAM" id="SSF48208">
    <property type="entry name" value="Six-hairpin glycosidases"/>
    <property type="match status" value="1"/>
</dbReference>
<dbReference type="GO" id="GO:0005975">
    <property type="term" value="P:carbohydrate metabolic process"/>
    <property type="evidence" value="ECO:0007669"/>
    <property type="project" value="InterPro"/>
</dbReference>
<sequence precursor="true">MSGSLMLIKMILETKPEYIRTNLLLKASLWLVLGLFGVFPAHGEASSEDDFYAHTVTSAKVLQQWYNGQGLWDSAGWWNAANCLEAIESVIESNNGQEYSEVMRTTFDNNKTNNFLNEYYDDEGWWALTWIRAFDLTGEPRYLEMAGKIFEDMKGGWDDHCGGGIWWKKERRYKNAIANELFLLVAIRLHQRTPDKEGAGSYLDWAKREWTWFKQTGMINTNNLVNDGLNRNCENNGRTTFTYNQGVIIGGLTELYRSTADTNCLSQAIAIADATVKMLVNSNGILEEPNESRGLHGADVPQFKGIFIRHLVELYEVTGNPAYREFLVRNARSVWRGDRDQTNGFGGHWSGPIDAVDAVRHSSAMRVITALADPVTTNLVFIKVAGSPEFRHEVGAPVGAAGWKCDDAQHCGYFLKSPDLTSLPAGTLEVQFRLAISALSRSEAKLARLEVCESDGEAVLARREIRWNEFHEANQPQSFSIAFTNSAKGNPVQFRAYWNQESKSPVMTATDVSVSNYRNWSAANLGHDLGRMDRFSHWFADPLRDKAAGYLVKGPETADLPPGEYDICYELKVDNFNRDNSTIATISVVDVGTKKILATRDLRRGDFANVLYQTFALPVKTVAGQRLDFRTFWHHAPTAPQLTQRSVVIKPRVRNP</sequence>
<keyword evidence="1" id="KW-0378">Hydrolase</keyword>
<proteinExistence type="predicted"/>
<dbReference type="STRING" id="320771.Cflav_PD4984"/>
<dbReference type="Gene3D" id="1.50.10.20">
    <property type="match status" value="1"/>
</dbReference>